<dbReference type="OrthoDB" id="5471937at2"/>
<dbReference type="KEGG" id="dcb:C3Y92_10465"/>
<dbReference type="Pfam" id="PF04325">
    <property type="entry name" value="DUF465"/>
    <property type="match status" value="1"/>
</dbReference>
<evidence type="ECO:0000313" key="1">
    <source>
        <dbReference type="EMBL" id="QAZ67626.1"/>
    </source>
</evidence>
<reference evidence="1 2" key="1">
    <citation type="submission" date="2018-02" db="EMBL/GenBank/DDBJ databases">
        <title>Genome sequence of Desulfovibrio carbinolicus DSM 3852.</title>
        <authorList>
            <person name="Wilbanks E."/>
            <person name="Skennerton C.T."/>
            <person name="Orphan V.J."/>
        </authorList>
    </citation>
    <scope>NUCLEOTIDE SEQUENCE [LARGE SCALE GENOMIC DNA]</scope>
    <source>
        <strain evidence="1 2">DSM 3852</strain>
    </source>
</reference>
<dbReference type="AlphaFoldDB" id="A0A4P6HLP8"/>
<keyword evidence="2" id="KW-1185">Reference proteome</keyword>
<proteinExistence type="predicted"/>
<dbReference type="Proteomes" id="UP000293296">
    <property type="component" value="Chromosome"/>
</dbReference>
<name>A0A4P6HLP8_9BACT</name>
<evidence type="ECO:0000313" key="2">
    <source>
        <dbReference type="Proteomes" id="UP000293296"/>
    </source>
</evidence>
<accession>A0A4P6HLP8</accession>
<dbReference type="Gene3D" id="6.10.280.50">
    <property type="match status" value="1"/>
</dbReference>
<sequence length="77" mass="8983">MDQRDLDLVAKYGEADPELKSLYEEHVAFEKILEKMESKPYLTPAEETELKEIKKKKLSGKTRIEALLAKYRKAEVQ</sequence>
<dbReference type="InterPro" id="IPR007420">
    <property type="entry name" value="DUF465"/>
</dbReference>
<protein>
    <submittedName>
        <fullName evidence="1">DUF465 domain-containing protein</fullName>
    </submittedName>
</protein>
<organism evidence="1 2">
    <name type="scientific">Solidesulfovibrio carbinolicus</name>
    <dbReference type="NCBI Taxonomy" id="296842"/>
    <lineage>
        <taxon>Bacteria</taxon>
        <taxon>Pseudomonadati</taxon>
        <taxon>Thermodesulfobacteriota</taxon>
        <taxon>Desulfovibrionia</taxon>
        <taxon>Desulfovibrionales</taxon>
        <taxon>Desulfovibrionaceae</taxon>
        <taxon>Solidesulfovibrio</taxon>
    </lineage>
</organism>
<dbReference type="EMBL" id="CP026538">
    <property type="protein sequence ID" value="QAZ67626.1"/>
    <property type="molecule type" value="Genomic_DNA"/>
</dbReference>
<dbReference type="RefSeq" id="WP_006918316.1">
    <property type="nucleotide sequence ID" value="NZ_CP026538.1"/>
</dbReference>
<dbReference type="InterPro" id="IPR038444">
    <property type="entry name" value="DUF465_sf"/>
</dbReference>
<gene>
    <name evidence="1" type="ORF">C3Y92_10465</name>
</gene>